<dbReference type="KEGG" id="kbs:EPA93_19895"/>
<accession>A0A4P6JTB0</accession>
<dbReference type="OrthoDB" id="9793127at2"/>
<keyword evidence="3" id="KW-1185">Reference proteome</keyword>
<dbReference type="PANTHER" id="PTHR36558">
    <property type="entry name" value="GLR1098 PROTEIN"/>
    <property type="match status" value="1"/>
</dbReference>
<name>A0A4P6JTB0_KTERU</name>
<dbReference type="InterPro" id="IPR011335">
    <property type="entry name" value="Restrct_endonuc-II-like"/>
</dbReference>
<protein>
    <submittedName>
        <fullName evidence="2">Uma2 family endonuclease</fullName>
    </submittedName>
</protein>
<sequence>MSLNNGKGKCRKEKIMAINPLHAPLQPGGPMSVEEYLQLDRSTLDGRYDYVGGVARLMSGGSVAHNRISRNVANAIEDHFLTGPCTVFGSDVQVLIGVKASGRQHYVYPDATVSCDVADRRLDNNLIRLPRIVVEVLSPGTEVFDRGKKLAAYKACDSIQEIMLVHQFAPIVEVYRRSEKDQASWQHVVYGPEQAVELRSVDICLSMDELYRGLNFDEPQLEE</sequence>
<dbReference type="GO" id="GO:0004519">
    <property type="term" value="F:endonuclease activity"/>
    <property type="evidence" value="ECO:0007669"/>
    <property type="project" value="UniProtKB-KW"/>
</dbReference>
<dbReference type="CDD" id="cd06260">
    <property type="entry name" value="DUF820-like"/>
    <property type="match status" value="1"/>
</dbReference>
<dbReference type="Pfam" id="PF05685">
    <property type="entry name" value="Uma2"/>
    <property type="match status" value="1"/>
</dbReference>
<dbReference type="EMBL" id="CP035758">
    <property type="protein sequence ID" value="QBD78136.1"/>
    <property type="molecule type" value="Genomic_DNA"/>
</dbReference>
<dbReference type="SUPFAM" id="SSF52980">
    <property type="entry name" value="Restriction endonuclease-like"/>
    <property type="match status" value="1"/>
</dbReference>
<dbReference type="PANTHER" id="PTHR36558:SF1">
    <property type="entry name" value="RESTRICTION ENDONUCLEASE DOMAIN-CONTAINING PROTEIN-RELATED"/>
    <property type="match status" value="1"/>
</dbReference>
<keyword evidence="2" id="KW-0255">Endonuclease</keyword>
<keyword evidence="2" id="KW-0378">Hydrolase</keyword>
<dbReference type="AlphaFoldDB" id="A0A4P6JTB0"/>
<organism evidence="2 3">
    <name type="scientific">Ktedonosporobacter rubrisoli</name>
    <dbReference type="NCBI Taxonomy" id="2509675"/>
    <lineage>
        <taxon>Bacteria</taxon>
        <taxon>Bacillati</taxon>
        <taxon>Chloroflexota</taxon>
        <taxon>Ktedonobacteria</taxon>
        <taxon>Ktedonobacterales</taxon>
        <taxon>Ktedonosporobacteraceae</taxon>
        <taxon>Ktedonosporobacter</taxon>
    </lineage>
</organism>
<reference evidence="2 3" key="1">
    <citation type="submission" date="2019-01" db="EMBL/GenBank/DDBJ databases">
        <title>Ktedonosporobacter rubrisoli SCAWS-G2.</title>
        <authorList>
            <person name="Huang Y."/>
            <person name="Yan B."/>
        </authorList>
    </citation>
    <scope>NUCLEOTIDE SEQUENCE [LARGE SCALE GENOMIC DNA]</scope>
    <source>
        <strain evidence="2 3">SCAWS-G2</strain>
    </source>
</reference>
<feature type="domain" description="Putative restriction endonuclease" evidence="1">
    <location>
        <begin position="33"/>
        <end position="197"/>
    </location>
</feature>
<evidence type="ECO:0000313" key="2">
    <source>
        <dbReference type="EMBL" id="QBD78136.1"/>
    </source>
</evidence>
<dbReference type="Proteomes" id="UP000290365">
    <property type="component" value="Chromosome"/>
</dbReference>
<keyword evidence="2" id="KW-0540">Nuclease</keyword>
<evidence type="ECO:0000259" key="1">
    <source>
        <dbReference type="Pfam" id="PF05685"/>
    </source>
</evidence>
<dbReference type="InterPro" id="IPR012296">
    <property type="entry name" value="Nuclease_put_TT1808"/>
</dbReference>
<dbReference type="InterPro" id="IPR008538">
    <property type="entry name" value="Uma2"/>
</dbReference>
<gene>
    <name evidence="2" type="ORF">EPA93_19895</name>
</gene>
<evidence type="ECO:0000313" key="3">
    <source>
        <dbReference type="Proteomes" id="UP000290365"/>
    </source>
</evidence>
<dbReference type="Gene3D" id="3.90.1570.10">
    <property type="entry name" value="tt1808, chain A"/>
    <property type="match status" value="1"/>
</dbReference>
<proteinExistence type="predicted"/>